<comment type="caution">
    <text evidence="3">The sequence shown here is derived from an EMBL/GenBank/DDBJ whole genome shotgun (WGS) entry which is preliminary data.</text>
</comment>
<feature type="region of interest" description="Disordered" evidence="1">
    <location>
        <begin position="95"/>
        <end position="161"/>
    </location>
</feature>
<keyword evidence="2" id="KW-1133">Transmembrane helix</keyword>
<organism evidence="3 4">
    <name type="scientific">Tetraparma gracilis</name>
    <dbReference type="NCBI Taxonomy" id="2962635"/>
    <lineage>
        <taxon>Eukaryota</taxon>
        <taxon>Sar</taxon>
        <taxon>Stramenopiles</taxon>
        <taxon>Ochrophyta</taxon>
        <taxon>Bolidophyceae</taxon>
        <taxon>Parmales</taxon>
        <taxon>Triparmaceae</taxon>
        <taxon>Tetraparma</taxon>
    </lineage>
</organism>
<keyword evidence="2" id="KW-0472">Membrane</keyword>
<dbReference type="EMBL" id="BRYB01002387">
    <property type="protein sequence ID" value="GMI18951.1"/>
    <property type="molecule type" value="Genomic_DNA"/>
</dbReference>
<evidence type="ECO:0008006" key="5">
    <source>
        <dbReference type="Google" id="ProtNLM"/>
    </source>
</evidence>
<evidence type="ECO:0000313" key="4">
    <source>
        <dbReference type="Proteomes" id="UP001165060"/>
    </source>
</evidence>
<gene>
    <name evidence="3" type="ORF">TeGR_g2539</name>
</gene>
<keyword evidence="2" id="KW-0812">Transmembrane</keyword>
<sequence length="161" mass="17321">MPFVMAFLPDPEITETEADHPLASLLDALHPAVASFKSFVVSNNLEKTGPLLLVSAGFLMRTFLSYVFGDSAFLFTLLLGGAAYYVAVDAREEREGSLGELGEEARSLGEGVRSARDAKKALRKPPSKKAVLTHDPEEVKRRRNPELRCCTRAGGRGGGGG</sequence>
<protein>
    <recommendedName>
        <fullName evidence="5">Reticulon-like protein</fullName>
    </recommendedName>
</protein>
<keyword evidence="4" id="KW-1185">Reference proteome</keyword>
<name>A0ABQ6M3K9_9STRA</name>
<evidence type="ECO:0000256" key="2">
    <source>
        <dbReference type="SAM" id="Phobius"/>
    </source>
</evidence>
<dbReference type="Proteomes" id="UP001165060">
    <property type="component" value="Unassembled WGS sequence"/>
</dbReference>
<evidence type="ECO:0000256" key="1">
    <source>
        <dbReference type="SAM" id="MobiDB-lite"/>
    </source>
</evidence>
<proteinExistence type="predicted"/>
<feature type="compositionally biased region" description="Basic and acidic residues" evidence="1">
    <location>
        <begin position="132"/>
        <end position="146"/>
    </location>
</feature>
<accession>A0ABQ6M3K9</accession>
<feature type="transmembrane region" description="Helical" evidence="2">
    <location>
        <begin position="63"/>
        <end position="87"/>
    </location>
</feature>
<reference evidence="3 4" key="1">
    <citation type="journal article" date="2023" name="Commun. Biol.">
        <title>Genome analysis of Parmales, the sister group of diatoms, reveals the evolutionary specialization of diatoms from phago-mixotrophs to photoautotrophs.</title>
        <authorList>
            <person name="Ban H."/>
            <person name="Sato S."/>
            <person name="Yoshikawa S."/>
            <person name="Yamada K."/>
            <person name="Nakamura Y."/>
            <person name="Ichinomiya M."/>
            <person name="Sato N."/>
            <person name="Blanc-Mathieu R."/>
            <person name="Endo H."/>
            <person name="Kuwata A."/>
            <person name="Ogata H."/>
        </authorList>
    </citation>
    <scope>NUCLEOTIDE SEQUENCE [LARGE SCALE GENOMIC DNA]</scope>
</reference>
<feature type="compositionally biased region" description="Basic and acidic residues" evidence="1">
    <location>
        <begin position="95"/>
        <end position="120"/>
    </location>
</feature>
<evidence type="ECO:0000313" key="3">
    <source>
        <dbReference type="EMBL" id="GMI18951.1"/>
    </source>
</evidence>